<evidence type="ECO:0000313" key="1">
    <source>
        <dbReference type="EMBL" id="CAK7938065.1"/>
    </source>
</evidence>
<reference evidence="1" key="1">
    <citation type="submission" date="2024-01" db="EMBL/GenBank/DDBJ databases">
        <authorList>
            <person name="Webb A."/>
        </authorList>
    </citation>
    <scope>NUCLEOTIDE SEQUENCE</scope>
    <source>
        <strain evidence="1">Pm1</strain>
    </source>
</reference>
<comment type="caution">
    <text evidence="1">The sequence shown here is derived from an EMBL/GenBank/DDBJ whole genome shotgun (WGS) entry which is preliminary data.</text>
</comment>
<organism evidence="1 2">
    <name type="scientific">Peronospora matthiolae</name>
    <dbReference type="NCBI Taxonomy" id="2874970"/>
    <lineage>
        <taxon>Eukaryota</taxon>
        <taxon>Sar</taxon>
        <taxon>Stramenopiles</taxon>
        <taxon>Oomycota</taxon>
        <taxon>Peronosporomycetes</taxon>
        <taxon>Peronosporales</taxon>
        <taxon>Peronosporaceae</taxon>
        <taxon>Peronospora</taxon>
    </lineage>
</organism>
<dbReference type="EMBL" id="CAKLBY020000229">
    <property type="protein sequence ID" value="CAK7938065.1"/>
    <property type="molecule type" value="Genomic_DNA"/>
</dbReference>
<dbReference type="Proteomes" id="UP001162060">
    <property type="component" value="Unassembled WGS sequence"/>
</dbReference>
<evidence type="ECO:0000313" key="2">
    <source>
        <dbReference type="Proteomes" id="UP001162060"/>
    </source>
</evidence>
<proteinExistence type="predicted"/>
<name>A0AAV1UU37_9STRA</name>
<gene>
    <name evidence="1" type="ORF">PM001_LOCUS23215</name>
</gene>
<sequence length="82" mass="9037">MMAEQGFSSSPLWLNWIPHGQFVVEQGLPHGVTAVEQGLPLQASTDEYELLPSRDFDILDEDIQCLEGGDGLSLAADRQLRP</sequence>
<dbReference type="AlphaFoldDB" id="A0AAV1UU37"/>
<accession>A0AAV1UU37</accession>
<protein>
    <submittedName>
        <fullName evidence="1">Uncharacterized protein</fullName>
    </submittedName>
</protein>